<proteinExistence type="predicted"/>
<dbReference type="SUPFAM" id="SSF52540">
    <property type="entry name" value="P-loop containing nucleoside triphosphate hydrolases"/>
    <property type="match status" value="1"/>
</dbReference>
<name>A0A9D1H1T5_9ACTN</name>
<organism evidence="2 3">
    <name type="scientific">Candidatus Avipropionibacterium avicola</name>
    <dbReference type="NCBI Taxonomy" id="2840701"/>
    <lineage>
        <taxon>Bacteria</taxon>
        <taxon>Bacillati</taxon>
        <taxon>Actinomycetota</taxon>
        <taxon>Actinomycetes</taxon>
        <taxon>Propionibacteriales</taxon>
        <taxon>Propionibacteriaceae</taxon>
        <taxon>Propionibacteriaceae incertae sedis</taxon>
        <taxon>Candidatus Avipropionibacterium</taxon>
    </lineage>
</organism>
<feature type="domain" description="Orc1-like AAA ATPase" evidence="1">
    <location>
        <begin position="20"/>
        <end position="183"/>
    </location>
</feature>
<dbReference type="InterPro" id="IPR027417">
    <property type="entry name" value="P-loop_NTPase"/>
</dbReference>
<reference evidence="2" key="1">
    <citation type="submission" date="2020-10" db="EMBL/GenBank/DDBJ databases">
        <authorList>
            <person name="Gilroy R."/>
        </authorList>
    </citation>
    <scope>NUCLEOTIDE SEQUENCE</scope>
    <source>
        <strain evidence="2">ChiGjej1B1-24693</strain>
    </source>
</reference>
<gene>
    <name evidence="2" type="ORF">IAA98_13230</name>
</gene>
<dbReference type="PANTHER" id="PTHR34301">
    <property type="entry name" value="DNA-BINDING PROTEIN-RELATED"/>
    <property type="match status" value="1"/>
</dbReference>
<dbReference type="InterPro" id="IPR041664">
    <property type="entry name" value="AAA_16"/>
</dbReference>
<dbReference type="PANTHER" id="PTHR34301:SF8">
    <property type="entry name" value="ATPASE DOMAIN-CONTAINING PROTEIN"/>
    <property type="match status" value="1"/>
</dbReference>
<dbReference type="Pfam" id="PF13191">
    <property type="entry name" value="AAA_16"/>
    <property type="match status" value="1"/>
</dbReference>
<protein>
    <submittedName>
        <fullName evidence="2">AAA family ATPase</fullName>
    </submittedName>
</protein>
<dbReference type="Gene3D" id="3.40.50.300">
    <property type="entry name" value="P-loop containing nucleotide triphosphate hydrolases"/>
    <property type="match status" value="1"/>
</dbReference>
<evidence type="ECO:0000313" key="3">
    <source>
        <dbReference type="Proteomes" id="UP000886842"/>
    </source>
</evidence>
<accession>A0A9D1H1T5</accession>
<evidence type="ECO:0000313" key="2">
    <source>
        <dbReference type="EMBL" id="HIT76540.1"/>
    </source>
</evidence>
<reference evidence="2" key="2">
    <citation type="journal article" date="2021" name="PeerJ">
        <title>Extensive microbial diversity within the chicken gut microbiome revealed by metagenomics and culture.</title>
        <authorList>
            <person name="Gilroy R."/>
            <person name="Ravi A."/>
            <person name="Getino M."/>
            <person name="Pursley I."/>
            <person name="Horton D.L."/>
            <person name="Alikhan N.F."/>
            <person name="Baker D."/>
            <person name="Gharbi K."/>
            <person name="Hall N."/>
            <person name="Watson M."/>
            <person name="Adriaenssens E.M."/>
            <person name="Foster-Nyarko E."/>
            <person name="Jarju S."/>
            <person name="Secka A."/>
            <person name="Antonio M."/>
            <person name="Oren A."/>
            <person name="Chaudhuri R.R."/>
            <person name="La Ragione R."/>
            <person name="Hildebrand F."/>
            <person name="Pallen M.J."/>
        </authorList>
    </citation>
    <scope>NUCLEOTIDE SEQUENCE</scope>
    <source>
        <strain evidence="2">ChiGjej1B1-24693</strain>
    </source>
</reference>
<sequence>MPVLDGPFFPGAGTSPWRLEGREEEIRLWERVMADFAMFGRTQARHLVIQGVRGVGKTSLLKEFAETALREGCLAIRVRCQSSGRESLMDRIRASLDQALEQEQPTRRSAVTGVEVRTPLGGFGLERQVSEADPTLLDSAFMGSVLAATAQVVHRGGIGLAILVDETQYADRRSLVNLSELVSVIGEQDADRPPFHLAFAGLPKDTAAKVTRSSSHAERVYRRIDLGHLDPDSARDALQLPVQAAGGRWTEPALDLAVEASGCYPAFIQEYGAAIWELRHTDEQGIAVLDERVAARGIELAGPQIESYFDAAWEAAPPLGRQCLVALAEAGGQLRMGELASAVGKSSSSEISWVVDDLTRRGTCLKPARGVVVFGRAGMQDWVLERAADEGIA</sequence>
<evidence type="ECO:0000259" key="1">
    <source>
        <dbReference type="Pfam" id="PF13191"/>
    </source>
</evidence>
<dbReference type="Proteomes" id="UP000886842">
    <property type="component" value="Unassembled WGS sequence"/>
</dbReference>
<dbReference type="AlphaFoldDB" id="A0A9D1H1T5"/>
<dbReference type="EMBL" id="DVLP01000387">
    <property type="protein sequence ID" value="HIT76540.1"/>
    <property type="molecule type" value="Genomic_DNA"/>
</dbReference>
<comment type="caution">
    <text evidence="2">The sequence shown here is derived from an EMBL/GenBank/DDBJ whole genome shotgun (WGS) entry which is preliminary data.</text>
</comment>